<reference evidence="1" key="1">
    <citation type="submission" date="2013-11" db="EMBL/GenBank/DDBJ databases">
        <title>The Genome Sequence of Phytophthora parasitica CJ02B3.</title>
        <authorList>
            <consortium name="The Broad Institute Genomics Platform"/>
            <person name="Russ C."/>
            <person name="Tyler B."/>
            <person name="Panabieres F."/>
            <person name="Shan W."/>
            <person name="Tripathy S."/>
            <person name="Grunwald N."/>
            <person name="Machado M."/>
            <person name="Johnson C.S."/>
            <person name="Arredondo F."/>
            <person name="Hong C."/>
            <person name="Coffey M."/>
            <person name="Young S.K."/>
            <person name="Zeng Q."/>
            <person name="Gargeya S."/>
            <person name="Fitzgerald M."/>
            <person name="Abouelleil A."/>
            <person name="Alvarado L."/>
            <person name="Chapman S.B."/>
            <person name="Gainer-Dewar J."/>
            <person name="Goldberg J."/>
            <person name="Griggs A."/>
            <person name="Gujja S."/>
            <person name="Hansen M."/>
            <person name="Howarth C."/>
            <person name="Imamovic A."/>
            <person name="Ireland A."/>
            <person name="Larimer J."/>
            <person name="McCowan C."/>
            <person name="Murphy C."/>
            <person name="Pearson M."/>
            <person name="Poon T.W."/>
            <person name="Priest M."/>
            <person name="Roberts A."/>
            <person name="Saif S."/>
            <person name="Shea T."/>
            <person name="Sykes S."/>
            <person name="Wortman J."/>
            <person name="Nusbaum C."/>
            <person name="Birren B."/>
        </authorList>
    </citation>
    <scope>NUCLEOTIDE SEQUENCE [LARGE SCALE GENOMIC DNA]</scope>
    <source>
        <strain evidence="1">CJ02B3</strain>
    </source>
</reference>
<evidence type="ECO:0000313" key="1">
    <source>
        <dbReference type="EMBL" id="ETK72836.1"/>
    </source>
</evidence>
<dbReference type="EMBL" id="KI689492">
    <property type="protein sequence ID" value="ETK72836.1"/>
    <property type="molecule type" value="Genomic_DNA"/>
</dbReference>
<organism evidence="1">
    <name type="scientific">Phytophthora nicotianae</name>
    <name type="common">Potato buckeye rot agent</name>
    <name type="synonym">Phytophthora parasitica</name>
    <dbReference type="NCBI Taxonomy" id="4792"/>
    <lineage>
        <taxon>Eukaryota</taxon>
        <taxon>Sar</taxon>
        <taxon>Stramenopiles</taxon>
        <taxon>Oomycota</taxon>
        <taxon>Peronosporomycetes</taxon>
        <taxon>Peronosporales</taxon>
        <taxon>Peronosporaceae</taxon>
        <taxon>Phytophthora</taxon>
    </lineage>
</organism>
<dbReference type="EMBL" id="KI676293">
    <property type="protein sequence ID" value="ETL26287.1"/>
    <property type="molecule type" value="Genomic_DNA"/>
</dbReference>
<protein>
    <submittedName>
        <fullName evidence="1">Uncharacterized protein</fullName>
    </submittedName>
</protein>
<reference evidence="2" key="2">
    <citation type="submission" date="2013-11" db="EMBL/GenBank/DDBJ databases">
        <title>The Genome Sequence of Phytophthora parasitica CJ05E6.</title>
        <authorList>
            <consortium name="The Broad Institute Genomics Platform"/>
            <person name="Russ C."/>
            <person name="Tyler B."/>
            <person name="Panabieres F."/>
            <person name="Shan W."/>
            <person name="Tripathy S."/>
            <person name="Grunwald N."/>
            <person name="Machado M."/>
            <person name="Johnson C.S."/>
            <person name="Arredondo F."/>
            <person name="Hong C."/>
            <person name="Coffey M."/>
            <person name="Young S.K."/>
            <person name="Zeng Q."/>
            <person name="Gargeya S."/>
            <person name="Fitzgerald M."/>
            <person name="Abouelleil A."/>
            <person name="Alvarado L."/>
            <person name="Chapman S.B."/>
            <person name="Gainer-Dewar J."/>
            <person name="Goldberg J."/>
            <person name="Griggs A."/>
            <person name="Gujja S."/>
            <person name="Hansen M."/>
            <person name="Howarth C."/>
            <person name="Imamovic A."/>
            <person name="Ireland A."/>
            <person name="Larimer J."/>
            <person name="McCowan C."/>
            <person name="Murphy C."/>
            <person name="Pearson M."/>
            <person name="Poon T.W."/>
            <person name="Priest M."/>
            <person name="Roberts A."/>
            <person name="Saif S."/>
            <person name="Shea T."/>
            <person name="Sykes S."/>
            <person name="Wortman J."/>
            <person name="Nusbaum C."/>
            <person name="Birren B."/>
        </authorList>
    </citation>
    <scope>NUCLEOTIDE SEQUENCE [LARGE SCALE GENOMIC DNA]</scope>
    <source>
        <strain evidence="2">CJ05E6</strain>
    </source>
</reference>
<gene>
    <name evidence="1" type="ORF">L915_20158</name>
    <name evidence="2" type="ORF">L916_20027</name>
</gene>
<dbReference type="Proteomes" id="UP000053236">
    <property type="component" value="Unassembled WGS sequence"/>
</dbReference>
<accession>W2FSD1</accession>
<dbReference type="Proteomes" id="UP000053864">
    <property type="component" value="Unassembled WGS sequence"/>
</dbReference>
<name>W2FSD1_PHYNI</name>
<dbReference type="AlphaFoldDB" id="W2FSD1"/>
<evidence type="ECO:0000313" key="2">
    <source>
        <dbReference type="EMBL" id="ETL26287.1"/>
    </source>
</evidence>
<proteinExistence type="predicted"/>
<sequence>MKPSTMANPLARCFIIDLRYFWSLRSRCHLAMPSTLSLDFDSTGRILTRRWHFRRRREQTHGAKRKGLLGLWGSTGVFRRWDAKLVSQDLLELESTALYFCV</sequence>